<feature type="compositionally biased region" description="Polar residues" evidence="2">
    <location>
        <begin position="438"/>
        <end position="447"/>
    </location>
</feature>
<sequence>MGPADGDLMDLPRETPEVVPIVCNGVPGHFVVRTRTIVNEHFREEKVTLFAKATGTNNPWKTAVHIAAVGKQAGMVMSKWLSERNITSSLLSELIKNARECGWHRPLLPGELASMNSKRTCHGVLDGTDESQASGAASFLSSTPSRLTHSDMGPPAHKTVSLQELAAGKAYVAPRVRLPIRTTSLNGAHANGAPEKGESPAHEQAASCNDAGSHIESECVTPHNQLKGQRMPWASPPGAEASTPGALLYHDRTPASPLNMLLLTGQPAQQDTPAKDAHAHLADMLSPPDPPPLSPVQQNGIIDSTQPEQVAEAVLEALASHQVDSAAAKVSTEGNPQTRKQTAPAAAEQATQPCVEAAAPAESPSAPEALRRSSPAQPPPARKPKGKGFLGAEILAAQQATPEDDQGNHTRDQPAEHQSSPFNTAASRSAPTPAKPDATSNGPSASPAQDRAGQQEEPAPRQRDEPAINKHSKQSSQTGEAEVSRQSPDLEIASVHQAVEAVQGIVDAVAPERTHSRDEILVRTPDISPSKQSDAAGKTLLGASKKQHATPPIKDIRTSSLPNHTSREDARSDGTSTAKPVDTACLPGQPAASHAQQGAEALPAPAVTPLPRPSATATPASRSGTPGKGSCTPASLGQLSTKRKLPLRNDEAELRQMMAKKFKGLSEAKQARQALEAELADVRGQMAARVAQLEAERDASAAQAQAAKQEAASGADKVASMQKQLSDMEQKLAGASQGEASAKLEVSKVRQEALQAKQNMFNRQSTTEKALREHKDLLATAREELAGQKSLVETLRANAKNLRQQIDACKKEKEDAEESLRKIQAEKQQIADSTGALQATNEQLKTSMQDLEARVQAAEEAAKQCKGAAAAELEAATSNLKEQIQQLQAAASKGESIAVAAEKEAAETRAQLKSRADQLCSARAEAASYKKEAMSLGDRVTQLGRSSEEAAAEHAKALQAAEARAAKAEEARKLAMQGCKKSEESRRKAQEELAGANKAEKAAQKTVATLEKDLAAAASKAKERDAEHARALQAAEARSKQAGAELQLLKEKHSAQVAALEALQAEALQQQKSALEEQLAAQMAADVEELRVQIRLEIMQEIVEDPEFSW</sequence>
<feature type="compositionally biased region" description="Polar residues" evidence="2">
    <location>
        <begin position="615"/>
        <end position="624"/>
    </location>
</feature>
<feature type="compositionally biased region" description="Polar residues" evidence="2">
    <location>
        <begin position="474"/>
        <end position="487"/>
    </location>
</feature>
<comment type="caution">
    <text evidence="3">The sequence shown here is derived from an EMBL/GenBank/DDBJ whole genome shotgun (WGS) entry which is preliminary data.</text>
</comment>
<gene>
    <name evidence="3" type="primary">g2677</name>
    <name evidence="3" type="ORF">VP750_LOCUS2292</name>
</gene>
<feature type="compositionally biased region" description="Low complexity" evidence="2">
    <location>
        <begin position="341"/>
        <end position="375"/>
    </location>
</feature>
<feature type="coiled-coil region" evidence="1">
    <location>
        <begin position="771"/>
        <end position="893"/>
    </location>
</feature>
<feature type="compositionally biased region" description="Basic and acidic residues" evidence="2">
    <location>
        <begin position="406"/>
        <end position="415"/>
    </location>
</feature>
<feature type="region of interest" description="Disordered" evidence="2">
    <location>
        <begin position="977"/>
        <end position="1004"/>
    </location>
</feature>
<evidence type="ECO:0000256" key="2">
    <source>
        <dbReference type="SAM" id="MobiDB-lite"/>
    </source>
</evidence>
<keyword evidence="4" id="KW-1185">Reference proteome</keyword>
<protein>
    <submittedName>
        <fullName evidence="3">G2677 protein</fullName>
    </submittedName>
</protein>
<feature type="region of interest" description="Disordered" evidence="2">
    <location>
        <begin position="326"/>
        <end position="495"/>
    </location>
</feature>
<proteinExistence type="predicted"/>
<accession>A0ABP1FR64</accession>
<evidence type="ECO:0000256" key="1">
    <source>
        <dbReference type="SAM" id="Coils"/>
    </source>
</evidence>
<dbReference type="EMBL" id="CAXHTA020000004">
    <property type="protein sequence ID" value="CAL5220633.1"/>
    <property type="molecule type" value="Genomic_DNA"/>
</dbReference>
<feature type="compositionally biased region" description="Basic and acidic residues" evidence="2">
    <location>
        <begin position="980"/>
        <end position="991"/>
    </location>
</feature>
<evidence type="ECO:0000313" key="3">
    <source>
        <dbReference type="EMBL" id="CAL5220633.1"/>
    </source>
</evidence>
<keyword evidence="1" id="KW-0175">Coiled coil</keyword>
<feature type="compositionally biased region" description="Polar residues" evidence="2">
    <location>
        <begin position="130"/>
        <end position="147"/>
    </location>
</feature>
<feature type="region of interest" description="Disordered" evidence="2">
    <location>
        <begin position="125"/>
        <end position="156"/>
    </location>
</feature>
<feature type="region of interest" description="Disordered" evidence="2">
    <location>
        <begin position="185"/>
        <end position="211"/>
    </location>
</feature>
<name>A0ABP1FR64_9CHLO</name>
<feature type="region of interest" description="Disordered" evidence="2">
    <location>
        <begin position="713"/>
        <end position="743"/>
    </location>
</feature>
<feature type="region of interest" description="Disordered" evidence="2">
    <location>
        <begin position="269"/>
        <end position="300"/>
    </location>
</feature>
<evidence type="ECO:0000313" key="4">
    <source>
        <dbReference type="Proteomes" id="UP001497392"/>
    </source>
</evidence>
<feature type="compositionally biased region" description="Polar residues" evidence="2">
    <location>
        <begin position="416"/>
        <end position="430"/>
    </location>
</feature>
<organism evidence="3 4">
    <name type="scientific">Coccomyxa viridis</name>
    <dbReference type="NCBI Taxonomy" id="1274662"/>
    <lineage>
        <taxon>Eukaryota</taxon>
        <taxon>Viridiplantae</taxon>
        <taxon>Chlorophyta</taxon>
        <taxon>core chlorophytes</taxon>
        <taxon>Trebouxiophyceae</taxon>
        <taxon>Trebouxiophyceae incertae sedis</taxon>
        <taxon>Coccomyxaceae</taxon>
        <taxon>Coccomyxa</taxon>
    </lineage>
</organism>
<feature type="compositionally biased region" description="Basic and acidic residues" evidence="2">
    <location>
        <begin position="458"/>
        <end position="468"/>
    </location>
</feature>
<dbReference type="Proteomes" id="UP001497392">
    <property type="component" value="Unassembled WGS sequence"/>
</dbReference>
<feature type="compositionally biased region" description="Basic and acidic residues" evidence="2">
    <location>
        <begin position="510"/>
        <end position="521"/>
    </location>
</feature>
<feature type="region of interest" description="Disordered" evidence="2">
    <location>
        <begin position="507"/>
        <end position="646"/>
    </location>
</feature>
<reference evidence="3 4" key="1">
    <citation type="submission" date="2024-06" db="EMBL/GenBank/DDBJ databases">
        <authorList>
            <person name="Kraege A."/>
            <person name="Thomma B."/>
        </authorList>
    </citation>
    <scope>NUCLEOTIDE SEQUENCE [LARGE SCALE GENOMIC DNA]</scope>
</reference>